<evidence type="ECO:0000313" key="3">
    <source>
        <dbReference type="Proteomes" id="UP001328107"/>
    </source>
</evidence>
<dbReference type="AlphaFoldDB" id="A0AAN4ZQK3"/>
<reference evidence="3" key="1">
    <citation type="submission" date="2022-10" db="EMBL/GenBank/DDBJ databases">
        <title>Genome assembly of Pristionchus species.</title>
        <authorList>
            <person name="Yoshida K."/>
            <person name="Sommer R.J."/>
        </authorList>
    </citation>
    <scope>NUCLEOTIDE SEQUENCE [LARGE SCALE GENOMIC DNA]</scope>
    <source>
        <strain evidence="3">RS5460</strain>
    </source>
</reference>
<dbReference type="Proteomes" id="UP001328107">
    <property type="component" value="Unassembled WGS sequence"/>
</dbReference>
<evidence type="ECO:0000256" key="1">
    <source>
        <dbReference type="SAM" id="MobiDB-lite"/>
    </source>
</evidence>
<organism evidence="2 3">
    <name type="scientific">Pristionchus mayeri</name>
    <dbReference type="NCBI Taxonomy" id="1317129"/>
    <lineage>
        <taxon>Eukaryota</taxon>
        <taxon>Metazoa</taxon>
        <taxon>Ecdysozoa</taxon>
        <taxon>Nematoda</taxon>
        <taxon>Chromadorea</taxon>
        <taxon>Rhabditida</taxon>
        <taxon>Rhabditina</taxon>
        <taxon>Diplogasteromorpha</taxon>
        <taxon>Diplogasteroidea</taxon>
        <taxon>Neodiplogasteridae</taxon>
        <taxon>Pristionchus</taxon>
    </lineage>
</organism>
<proteinExistence type="predicted"/>
<gene>
    <name evidence="2" type="ORF">PMAYCL1PPCAC_11550</name>
</gene>
<protein>
    <submittedName>
        <fullName evidence="2">Uncharacterized protein</fullName>
    </submittedName>
</protein>
<comment type="caution">
    <text evidence="2">The sequence shown here is derived from an EMBL/GenBank/DDBJ whole genome shotgun (WGS) entry which is preliminary data.</text>
</comment>
<feature type="compositionally biased region" description="Polar residues" evidence="1">
    <location>
        <begin position="72"/>
        <end position="81"/>
    </location>
</feature>
<feature type="non-terminal residue" evidence="2">
    <location>
        <position position="1"/>
    </location>
</feature>
<dbReference type="EMBL" id="BTRK01000003">
    <property type="protein sequence ID" value="GMR41355.1"/>
    <property type="molecule type" value="Genomic_DNA"/>
</dbReference>
<accession>A0AAN4ZQK3</accession>
<keyword evidence="3" id="KW-1185">Reference proteome</keyword>
<name>A0AAN4ZQK3_9BILA</name>
<feature type="region of interest" description="Disordered" evidence="1">
    <location>
        <begin position="61"/>
        <end position="81"/>
    </location>
</feature>
<evidence type="ECO:0000313" key="2">
    <source>
        <dbReference type="EMBL" id="GMR41355.1"/>
    </source>
</evidence>
<feature type="non-terminal residue" evidence="2">
    <location>
        <position position="81"/>
    </location>
</feature>
<sequence length="81" mass="8819">DCPLTGILDDTDDAATSVPSRGAIAAIHLPHSRGLSDDLIRHSHPSVSLSSLRRNLSLHPPLSHSHLDRFPQSFQHLPQMA</sequence>